<sequence length="93" mass="10666">MAGSLVRRSSEKLSLPMLQGKIKCDKDDYQTELQLIYKRFKASLAVPSQTFTWSKACQKIWHSNSLVIENLLALFMDIQTIGDRNMLKLAKCK</sequence>
<evidence type="ECO:0000313" key="1">
    <source>
        <dbReference type="EMBL" id="KAF3605289.1"/>
    </source>
</evidence>
<name>A0ABQ7EP09_BRACR</name>
<comment type="caution">
    <text evidence="1">The sequence shown here is derived from an EMBL/GenBank/DDBJ whole genome shotgun (WGS) entry which is preliminary data.</text>
</comment>
<dbReference type="EMBL" id="QGKV02000297">
    <property type="protein sequence ID" value="KAF3605289.1"/>
    <property type="molecule type" value="Genomic_DNA"/>
</dbReference>
<accession>A0ABQ7EP09</accession>
<gene>
    <name evidence="1" type="ORF">DY000_02045066</name>
</gene>
<reference evidence="1 2" key="1">
    <citation type="journal article" date="2020" name="BMC Genomics">
        <title>Intraspecific diversification of the crop wild relative Brassica cretica Lam. using demographic model selection.</title>
        <authorList>
            <person name="Kioukis A."/>
            <person name="Michalopoulou V.A."/>
            <person name="Briers L."/>
            <person name="Pirintsos S."/>
            <person name="Studholme D.J."/>
            <person name="Pavlidis P."/>
            <person name="Sarris P.F."/>
        </authorList>
    </citation>
    <scope>NUCLEOTIDE SEQUENCE [LARGE SCALE GENOMIC DNA]</scope>
    <source>
        <strain evidence="2">cv. PFS-1207/04</strain>
    </source>
</reference>
<organism evidence="1 2">
    <name type="scientific">Brassica cretica</name>
    <name type="common">Mustard</name>
    <dbReference type="NCBI Taxonomy" id="69181"/>
    <lineage>
        <taxon>Eukaryota</taxon>
        <taxon>Viridiplantae</taxon>
        <taxon>Streptophyta</taxon>
        <taxon>Embryophyta</taxon>
        <taxon>Tracheophyta</taxon>
        <taxon>Spermatophyta</taxon>
        <taxon>Magnoliopsida</taxon>
        <taxon>eudicotyledons</taxon>
        <taxon>Gunneridae</taxon>
        <taxon>Pentapetalae</taxon>
        <taxon>rosids</taxon>
        <taxon>malvids</taxon>
        <taxon>Brassicales</taxon>
        <taxon>Brassicaceae</taxon>
        <taxon>Brassiceae</taxon>
        <taxon>Brassica</taxon>
    </lineage>
</organism>
<proteinExistence type="predicted"/>
<dbReference type="Proteomes" id="UP000266723">
    <property type="component" value="Unassembled WGS sequence"/>
</dbReference>
<protein>
    <submittedName>
        <fullName evidence="1">Uncharacterized protein</fullName>
    </submittedName>
</protein>
<keyword evidence="2" id="KW-1185">Reference proteome</keyword>
<evidence type="ECO:0000313" key="2">
    <source>
        <dbReference type="Proteomes" id="UP000266723"/>
    </source>
</evidence>